<reference evidence="1 2" key="1">
    <citation type="submission" date="2020-06" db="EMBL/GenBank/DDBJ databases">
        <title>WGS assembly of Ceratodon purpureus strain R40.</title>
        <authorList>
            <person name="Carey S.B."/>
            <person name="Jenkins J."/>
            <person name="Shu S."/>
            <person name="Lovell J.T."/>
            <person name="Sreedasyam A."/>
            <person name="Maumus F."/>
            <person name="Tiley G.P."/>
            <person name="Fernandez-Pozo N."/>
            <person name="Barry K."/>
            <person name="Chen C."/>
            <person name="Wang M."/>
            <person name="Lipzen A."/>
            <person name="Daum C."/>
            <person name="Saski C.A."/>
            <person name="Payton A.C."/>
            <person name="Mcbreen J.C."/>
            <person name="Conrad R.E."/>
            <person name="Kollar L.M."/>
            <person name="Olsson S."/>
            <person name="Huttunen S."/>
            <person name="Landis J.B."/>
            <person name="Wickett N.J."/>
            <person name="Johnson M.G."/>
            <person name="Rensing S.A."/>
            <person name="Grimwood J."/>
            <person name="Schmutz J."/>
            <person name="Mcdaniel S.F."/>
        </authorList>
    </citation>
    <scope>NUCLEOTIDE SEQUENCE [LARGE SCALE GENOMIC DNA]</scope>
    <source>
        <strain evidence="1 2">R40</strain>
    </source>
</reference>
<dbReference type="EMBL" id="CM026427">
    <property type="protein sequence ID" value="KAG0570828.1"/>
    <property type="molecule type" value="Genomic_DNA"/>
</dbReference>
<dbReference type="Proteomes" id="UP000822688">
    <property type="component" value="Chromosome 6"/>
</dbReference>
<organism evidence="1 2">
    <name type="scientific">Ceratodon purpureus</name>
    <name type="common">Fire moss</name>
    <name type="synonym">Dicranum purpureum</name>
    <dbReference type="NCBI Taxonomy" id="3225"/>
    <lineage>
        <taxon>Eukaryota</taxon>
        <taxon>Viridiplantae</taxon>
        <taxon>Streptophyta</taxon>
        <taxon>Embryophyta</taxon>
        <taxon>Bryophyta</taxon>
        <taxon>Bryophytina</taxon>
        <taxon>Bryopsida</taxon>
        <taxon>Dicranidae</taxon>
        <taxon>Pseudoditrichales</taxon>
        <taxon>Ditrichaceae</taxon>
        <taxon>Ceratodon</taxon>
    </lineage>
</organism>
<accession>A0A8T0HJ65</accession>
<protein>
    <submittedName>
        <fullName evidence="1">Uncharacterized protein</fullName>
    </submittedName>
</protein>
<dbReference type="AlphaFoldDB" id="A0A8T0HJ65"/>
<gene>
    <name evidence="1" type="ORF">KC19_6G190400</name>
</gene>
<name>A0A8T0HJ65_CERPU</name>
<evidence type="ECO:0000313" key="2">
    <source>
        <dbReference type="Proteomes" id="UP000822688"/>
    </source>
</evidence>
<comment type="caution">
    <text evidence="1">The sequence shown here is derived from an EMBL/GenBank/DDBJ whole genome shotgun (WGS) entry which is preliminary data.</text>
</comment>
<evidence type="ECO:0000313" key="1">
    <source>
        <dbReference type="EMBL" id="KAG0570828.1"/>
    </source>
</evidence>
<keyword evidence="2" id="KW-1185">Reference proteome</keyword>
<sequence>MGYFKTGEAHRRRRKASKYLFSSAEMVPQDFQAVDVVSRGLLVRIPHQGRLEVVIRLKWNSAGIVEVVTAEKGGCSQLLPLLLQSKCLLCTAFHLQLVAFRLCSHELHS</sequence>
<proteinExistence type="predicted"/>